<dbReference type="EMBL" id="VDFV01000020">
    <property type="protein sequence ID" value="TNC69824.1"/>
    <property type="molecule type" value="Genomic_DNA"/>
</dbReference>
<sequence>MPDTTTDLWFRVLNEVAIIDQLARALFEARLPSGFLVSHFSVLNHLIRVGDGRTPLELARAFQVPKTTMTHTLGGLERAHLVEMRPNPEDGRSKRVWITEEGRAFREEAIAGLGPDVARLAALVPEETMAALVPGLEALRRALDADRDRPGPP</sequence>
<dbReference type="InterPro" id="IPR036388">
    <property type="entry name" value="WH-like_DNA-bd_sf"/>
</dbReference>
<name>A0A5C4N887_9RHOB</name>
<organism evidence="2 3">
    <name type="scientific">Rubellimicrobium roseum</name>
    <dbReference type="NCBI Taxonomy" id="687525"/>
    <lineage>
        <taxon>Bacteria</taxon>
        <taxon>Pseudomonadati</taxon>
        <taxon>Pseudomonadota</taxon>
        <taxon>Alphaproteobacteria</taxon>
        <taxon>Rhodobacterales</taxon>
        <taxon>Roseobacteraceae</taxon>
        <taxon>Rubellimicrobium</taxon>
    </lineage>
</organism>
<dbReference type="RefSeq" id="WP_139082214.1">
    <property type="nucleotide sequence ID" value="NZ_VDFV01000020.1"/>
</dbReference>
<evidence type="ECO:0000313" key="2">
    <source>
        <dbReference type="EMBL" id="TNC69824.1"/>
    </source>
</evidence>
<dbReference type="Gene3D" id="1.10.10.10">
    <property type="entry name" value="Winged helix-like DNA-binding domain superfamily/Winged helix DNA-binding domain"/>
    <property type="match status" value="1"/>
</dbReference>
<dbReference type="PROSITE" id="PS50995">
    <property type="entry name" value="HTH_MARR_2"/>
    <property type="match status" value="1"/>
</dbReference>
<gene>
    <name evidence="2" type="ORF">FHG71_13475</name>
</gene>
<dbReference type="OrthoDB" id="6400670at2"/>
<evidence type="ECO:0000313" key="3">
    <source>
        <dbReference type="Proteomes" id="UP000305709"/>
    </source>
</evidence>
<dbReference type="InterPro" id="IPR036390">
    <property type="entry name" value="WH_DNA-bd_sf"/>
</dbReference>
<dbReference type="InterPro" id="IPR039422">
    <property type="entry name" value="MarR/SlyA-like"/>
</dbReference>
<dbReference type="InterPro" id="IPR000835">
    <property type="entry name" value="HTH_MarR-typ"/>
</dbReference>
<accession>A0A5C4N887</accession>
<protein>
    <submittedName>
        <fullName evidence="2">MarR family transcriptional regulator</fullName>
    </submittedName>
</protein>
<reference evidence="2 3" key="1">
    <citation type="submission" date="2019-06" db="EMBL/GenBank/DDBJ databases">
        <authorList>
            <person name="Jiang L."/>
        </authorList>
    </citation>
    <scope>NUCLEOTIDE SEQUENCE [LARGE SCALE GENOMIC DNA]</scope>
    <source>
        <strain evidence="2 3">YIM 48858</strain>
    </source>
</reference>
<dbReference type="AlphaFoldDB" id="A0A5C4N887"/>
<keyword evidence="3" id="KW-1185">Reference proteome</keyword>
<dbReference type="PANTHER" id="PTHR33164">
    <property type="entry name" value="TRANSCRIPTIONAL REGULATOR, MARR FAMILY"/>
    <property type="match status" value="1"/>
</dbReference>
<dbReference type="PRINTS" id="PR00598">
    <property type="entry name" value="HTHMARR"/>
</dbReference>
<comment type="caution">
    <text evidence="2">The sequence shown here is derived from an EMBL/GenBank/DDBJ whole genome shotgun (WGS) entry which is preliminary data.</text>
</comment>
<dbReference type="SUPFAM" id="SSF46785">
    <property type="entry name" value="Winged helix' DNA-binding domain"/>
    <property type="match status" value="1"/>
</dbReference>
<dbReference type="GO" id="GO:0003700">
    <property type="term" value="F:DNA-binding transcription factor activity"/>
    <property type="evidence" value="ECO:0007669"/>
    <property type="project" value="InterPro"/>
</dbReference>
<dbReference type="GO" id="GO:0006950">
    <property type="term" value="P:response to stress"/>
    <property type="evidence" value="ECO:0007669"/>
    <property type="project" value="TreeGrafter"/>
</dbReference>
<dbReference type="SMART" id="SM00347">
    <property type="entry name" value="HTH_MARR"/>
    <property type="match status" value="1"/>
</dbReference>
<evidence type="ECO:0000259" key="1">
    <source>
        <dbReference type="PROSITE" id="PS50995"/>
    </source>
</evidence>
<feature type="domain" description="HTH marR-type" evidence="1">
    <location>
        <begin position="1"/>
        <end position="141"/>
    </location>
</feature>
<dbReference type="Proteomes" id="UP000305709">
    <property type="component" value="Unassembled WGS sequence"/>
</dbReference>
<proteinExistence type="predicted"/>
<dbReference type="Pfam" id="PF12802">
    <property type="entry name" value="MarR_2"/>
    <property type="match status" value="1"/>
</dbReference>
<dbReference type="PANTHER" id="PTHR33164:SF43">
    <property type="entry name" value="HTH-TYPE TRANSCRIPTIONAL REPRESSOR YETL"/>
    <property type="match status" value="1"/>
</dbReference>